<dbReference type="OrthoDB" id="5650225at2"/>
<gene>
    <name evidence="1" type="ORF">NCTC11370_01085</name>
</gene>
<evidence type="ECO:0008006" key="3">
    <source>
        <dbReference type="Google" id="ProtNLM"/>
    </source>
</evidence>
<sequence>MGFKYVEYDTLSKYIRESIATELKSHDLDEKNLPKALKDLSVSHPKRAIQCKYLLKVLACLDKYGDQKKAEKECVLNAAAFYIRAEIFQSYQGTITSFFLSPENSTLYNALTTSLNLNMDNFPDSKDLFEMYKALSVFMNAHVFVDANPVKGYLDSEKQAFSTKRIRGYKVEVVLQDLVGKIAKLELEQIEKAKEQQLKNTNRLGLFSSAPIIPTTESPAESNVNESISIQCI</sequence>
<dbReference type="InterPro" id="IPR044887">
    <property type="entry name" value="SoDot-IcmSS_sf"/>
</dbReference>
<dbReference type="InterPro" id="IPR031758">
    <property type="entry name" value="SoDot-IcmSS"/>
</dbReference>
<dbReference type="Pfam" id="PF16848">
    <property type="entry name" value="SoDot-IcmSS"/>
    <property type="match status" value="1"/>
</dbReference>
<evidence type="ECO:0000313" key="2">
    <source>
        <dbReference type="Proteomes" id="UP000254554"/>
    </source>
</evidence>
<keyword evidence="2" id="KW-1185">Reference proteome</keyword>
<dbReference type="Proteomes" id="UP000254554">
    <property type="component" value="Unassembled WGS sequence"/>
</dbReference>
<proteinExistence type="predicted"/>
<reference evidence="1 2" key="1">
    <citation type="submission" date="2018-06" db="EMBL/GenBank/DDBJ databases">
        <authorList>
            <consortium name="Pathogen Informatics"/>
            <person name="Doyle S."/>
        </authorList>
    </citation>
    <scope>NUCLEOTIDE SEQUENCE [LARGE SCALE GENOMIC DNA]</scope>
    <source>
        <strain evidence="1 2">NCTC11370</strain>
    </source>
</reference>
<organism evidence="1 2">
    <name type="scientific">Fluoribacter dumoffii</name>
    <dbReference type="NCBI Taxonomy" id="463"/>
    <lineage>
        <taxon>Bacteria</taxon>
        <taxon>Pseudomonadati</taxon>
        <taxon>Pseudomonadota</taxon>
        <taxon>Gammaproteobacteria</taxon>
        <taxon>Legionellales</taxon>
        <taxon>Legionellaceae</taxon>
        <taxon>Fluoribacter</taxon>
    </lineage>
</organism>
<name>A0A377G8F6_9GAMM</name>
<dbReference type="Gene3D" id="1.20.1440.330">
    <property type="match status" value="1"/>
</dbReference>
<dbReference type="EMBL" id="UGGT01000001">
    <property type="protein sequence ID" value="STO21024.1"/>
    <property type="molecule type" value="Genomic_DNA"/>
</dbReference>
<dbReference type="RefSeq" id="WP_010653304.1">
    <property type="nucleotide sequence ID" value="NZ_JAPHOO010000001.1"/>
</dbReference>
<protein>
    <recommendedName>
        <fullName evidence="3">Dot/Icm T4SS effector</fullName>
    </recommendedName>
</protein>
<dbReference type="Gene3D" id="6.10.280.170">
    <property type="entry name" value="Substrate of the Dot/Icm secretion system"/>
    <property type="match status" value="1"/>
</dbReference>
<dbReference type="GeneID" id="93292317"/>
<dbReference type="AlphaFoldDB" id="A0A377G8F6"/>
<evidence type="ECO:0000313" key="1">
    <source>
        <dbReference type="EMBL" id="STO21024.1"/>
    </source>
</evidence>
<accession>A0A377G8F6</accession>